<comment type="caution">
    <text evidence="1">The sequence shown here is derived from an EMBL/GenBank/DDBJ whole genome shotgun (WGS) entry which is preliminary data.</text>
</comment>
<gene>
    <name evidence="1" type="ORF">D2N39_20725</name>
</gene>
<evidence type="ECO:0000313" key="1">
    <source>
        <dbReference type="EMBL" id="RID89901.1"/>
    </source>
</evidence>
<accession>A0A398BLQ0</accession>
<keyword evidence="2" id="KW-1185">Reference proteome</keyword>
<proteinExistence type="predicted"/>
<sequence>MITVDHAQADWPSYLFLCIALAGADLWGGRYTHITQTIRIVALVTHDNAPHVFRRGVILGGAD</sequence>
<name>A0A398BLQ0_9RHOB</name>
<dbReference type="EMBL" id="QXXQ01000021">
    <property type="protein sequence ID" value="RID89901.1"/>
    <property type="molecule type" value="Genomic_DNA"/>
</dbReference>
<protein>
    <submittedName>
        <fullName evidence="1">Uncharacterized protein</fullName>
    </submittedName>
</protein>
<dbReference type="Proteomes" id="UP000266649">
    <property type="component" value="Unassembled WGS sequence"/>
</dbReference>
<dbReference type="AlphaFoldDB" id="A0A398BLQ0"/>
<organism evidence="1 2">
    <name type="scientific">Gemmobacter lutimaris</name>
    <dbReference type="NCBI Taxonomy" id="2306023"/>
    <lineage>
        <taxon>Bacteria</taxon>
        <taxon>Pseudomonadati</taxon>
        <taxon>Pseudomonadota</taxon>
        <taxon>Alphaproteobacteria</taxon>
        <taxon>Rhodobacterales</taxon>
        <taxon>Paracoccaceae</taxon>
        <taxon>Gemmobacter</taxon>
    </lineage>
</organism>
<evidence type="ECO:0000313" key="2">
    <source>
        <dbReference type="Proteomes" id="UP000266649"/>
    </source>
</evidence>
<reference evidence="1 2" key="1">
    <citation type="submission" date="2018-09" db="EMBL/GenBank/DDBJ databases">
        <title>Gemmobacter lutimaris sp. nov., a marine bacterium isolated from tidal flat.</title>
        <authorList>
            <person name="Lee D.W."/>
            <person name="Yoo Y."/>
            <person name="Kim J.-J."/>
            <person name="Kim B.S."/>
        </authorList>
    </citation>
    <scope>NUCLEOTIDE SEQUENCE [LARGE SCALE GENOMIC DNA]</scope>
    <source>
        <strain evidence="1 2">YJ-T1-11</strain>
    </source>
</reference>